<evidence type="ECO:0000256" key="1">
    <source>
        <dbReference type="SAM" id="MobiDB-lite"/>
    </source>
</evidence>
<feature type="region of interest" description="Disordered" evidence="1">
    <location>
        <begin position="296"/>
        <end position="315"/>
    </location>
</feature>
<feature type="region of interest" description="Disordered" evidence="1">
    <location>
        <begin position="90"/>
        <end position="124"/>
    </location>
</feature>
<feature type="compositionally biased region" description="Low complexity" evidence="1">
    <location>
        <begin position="113"/>
        <end position="124"/>
    </location>
</feature>
<gene>
    <name evidence="2" type="ORF">P43SY_008743</name>
</gene>
<dbReference type="EMBL" id="JAKCXM010000589">
    <property type="protein sequence ID" value="KAJ0392693.1"/>
    <property type="molecule type" value="Genomic_DNA"/>
</dbReference>
<proteinExistence type="predicted"/>
<dbReference type="AlphaFoldDB" id="A0AAD5M275"/>
<feature type="compositionally biased region" description="Low complexity" evidence="1">
    <location>
        <begin position="90"/>
        <end position="99"/>
    </location>
</feature>
<protein>
    <submittedName>
        <fullName evidence="2">Uncharacterized protein</fullName>
    </submittedName>
</protein>
<feature type="compositionally biased region" description="Low complexity" evidence="1">
    <location>
        <begin position="204"/>
        <end position="216"/>
    </location>
</feature>
<evidence type="ECO:0000313" key="3">
    <source>
        <dbReference type="Proteomes" id="UP001209570"/>
    </source>
</evidence>
<evidence type="ECO:0000313" key="2">
    <source>
        <dbReference type="EMBL" id="KAJ0392693.1"/>
    </source>
</evidence>
<accession>A0AAD5M275</accession>
<feature type="region of interest" description="Disordered" evidence="1">
    <location>
        <begin position="181"/>
        <end position="216"/>
    </location>
</feature>
<reference evidence="2" key="1">
    <citation type="submission" date="2021-12" db="EMBL/GenBank/DDBJ databases">
        <title>Prjna785345.</title>
        <authorList>
            <person name="Rujirawat T."/>
            <person name="Krajaejun T."/>
        </authorList>
    </citation>
    <scope>NUCLEOTIDE SEQUENCE</scope>
    <source>
        <strain evidence="2">Pi057C3</strain>
    </source>
</reference>
<organism evidence="2 3">
    <name type="scientific">Pythium insidiosum</name>
    <name type="common">Pythiosis disease agent</name>
    <dbReference type="NCBI Taxonomy" id="114742"/>
    <lineage>
        <taxon>Eukaryota</taxon>
        <taxon>Sar</taxon>
        <taxon>Stramenopiles</taxon>
        <taxon>Oomycota</taxon>
        <taxon>Peronosporomycetes</taxon>
        <taxon>Pythiales</taxon>
        <taxon>Pythiaceae</taxon>
        <taxon>Pythium</taxon>
    </lineage>
</organism>
<comment type="caution">
    <text evidence="2">The sequence shown here is derived from an EMBL/GenBank/DDBJ whole genome shotgun (WGS) entry which is preliminary data.</text>
</comment>
<dbReference type="Proteomes" id="UP001209570">
    <property type="component" value="Unassembled WGS sequence"/>
</dbReference>
<keyword evidence="3" id="KW-1185">Reference proteome</keyword>
<feature type="compositionally biased region" description="Polar residues" evidence="1">
    <location>
        <begin position="181"/>
        <end position="203"/>
    </location>
</feature>
<name>A0AAD5M275_PYTIN</name>
<sequence length="315" mass="34270">MATSVVLARATLSKRRQFHDVTVNGYLAEDPSKVVGEIARAHWIMTHPGDGTLRPPNATLLRLSLMDAEYGRRRSESVLHNLEDSVVLPSTSSSIVEQSESYDEPPRSMRTESNSSSTSSGSASWIDRKNWWQAFRRGGGGKGNAPSAASVAERSASGGVSFAAFSPAPQALASRVRASSATLSQHDADTSSRIINWSESPTGSRPASPSLSSLSRSSSMETPICVLTVVTRLRELHLEFSDADVRDLAAPPARLDALEDRCGDLAREPEEKRKEHAKRLHDYKRLLEVLEKAGIPEVGRKRRADDTDEAGPRKG</sequence>